<feature type="region of interest" description="Disordered" evidence="1">
    <location>
        <begin position="327"/>
        <end position="362"/>
    </location>
</feature>
<feature type="compositionally biased region" description="Gly residues" evidence="1">
    <location>
        <begin position="339"/>
        <end position="358"/>
    </location>
</feature>
<keyword evidence="2" id="KW-0732">Signal</keyword>
<dbReference type="Proteomes" id="UP001277761">
    <property type="component" value="Unassembled WGS sequence"/>
</dbReference>
<accession>A0ABU4VHH0</accession>
<sequence>MRRPLTALLVVAGTVLAAGSQARADSLVFIDQGGDVAIARPDGGAVRKVTHASSPDSGYRAPSVADDGLITAFLRQRDDGGNSTLVALGTDGTVRQGPFLFPRSGICGGLSPFRTATSPDGAFVAAQYWKGSNTCLGSSPTPSVRLVTRNAATPSPDTYPSYDYLTEPRWVRHPDVRLAGINGGTLSVWQNDATKMEPWLALPVDSPYRLAGFDIHPTQTRLLLDLGPASGTGVQPHRLELYSYTEMSTGDAPPTDPNPQLLCATDGYVSNDTGGGRPIWSRDGTQIAWTGPEGIFVSPAPVPDGGTCRLQPRLVVPGAGPDVAWAPFDVSDPAAPGGSPSGGGTAGPGAPSGTGGSASSGPAFKGATVTAARRGFALRLTVTRATTVTVTITRRGARKALGVLRYRARKGTFRRTITRVRGKRLTRGRYRIVVRAGTTSRTLQVRVRRPAR</sequence>
<dbReference type="RefSeq" id="WP_319953406.1">
    <property type="nucleotide sequence ID" value="NZ_JAXAVX010000002.1"/>
</dbReference>
<reference evidence="3 4" key="1">
    <citation type="submission" date="2023-11" db="EMBL/GenBank/DDBJ databases">
        <authorList>
            <person name="Xu M."/>
            <person name="Jiang T."/>
        </authorList>
    </citation>
    <scope>NUCLEOTIDE SEQUENCE [LARGE SCALE GENOMIC DNA]</scope>
    <source>
        <strain evidence="3 4">SD</strain>
    </source>
</reference>
<dbReference type="EMBL" id="JAXAVX010000002">
    <property type="protein sequence ID" value="MDX8151254.1"/>
    <property type="molecule type" value="Genomic_DNA"/>
</dbReference>
<gene>
    <name evidence="3" type="ORF">SK069_06610</name>
</gene>
<dbReference type="SUPFAM" id="SSF82171">
    <property type="entry name" value="DPP6 N-terminal domain-like"/>
    <property type="match status" value="1"/>
</dbReference>
<evidence type="ECO:0000256" key="1">
    <source>
        <dbReference type="SAM" id="MobiDB-lite"/>
    </source>
</evidence>
<evidence type="ECO:0000313" key="4">
    <source>
        <dbReference type="Proteomes" id="UP001277761"/>
    </source>
</evidence>
<protein>
    <submittedName>
        <fullName evidence="3">Uncharacterized protein</fullName>
    </submittedName>
</protein>
<evidence type="ECO:0000313" key="3">
    <source>
        <dbReference type="EMBL" id="MDX8151254.1"/>
    </source>
</evidence>
<name>A0ABU4VHH0_9ACTN</name>
<comment type="caution">
    <text evidence="3">The sequence shown here is derived from an EMBL/GenBank/DDBJ whole genome shotgun (WGS) entry which is preliminary data.</text>
</comment>
<evidence type="ECO:0000256" key="2">
    <source>
        <dbReference type="SAM" id="SignalP"/>
    </source>
</evidence>
<keyword evidence="4" id="KW-1185">Reference proteome</keyword>
<feature type="signal peptide" evidence="2">
    <location>
        <begin position="1"/>
        <end position="24"/>
    </location>
</feature>
<proteinExistence type="predicted"/>
<feature type="chain" id="PRO_5045214119" evidence="2">
    <location>
        <begin position="25"/>
        <end position="452"/>
    </location>
</feature>
<organism evidence="3 4">
    <name type="scientific">Patulibacter brassicae</name>
    <dbReference type="NCBI Taxonomy" id="1705717"/>
    <lineage>
        <taxon>Bacteria</taxon>
        <taxon>Bacillati</taxon>
        <taxon>Actinomycetota</taxon>
        <taxon>Thermoleophilia</taxon>
        <taxon>Solirubrobacterales</taxon>
        <taxon>Patulibacteraceae</taxon>
        <taxon>Patulibacter</taxon>
    </lineage>
</organism>